<proteinExistence type="inferred from homology"/>
<dbReference type="Gene3D" id="3.30.160.20">
    <property type="match status" value="1"/>
</dbReference>
<evidence type="ECO:0000259" key="8">
    <source>
        <dbReference type="PROSITE" id="PS00745"/>
    </source>
</evidence>
<keyword evidence="6" id="KW-0963">Cytoplasm</keyword>
<dbReference type="InterPro" id="IPR005139">
    <property type="entry name" value="PCRF"/>
</dbReference>
<name>A0ABS7T0G1_9FIRM</name>
<sequence length="358" mass="40691">MFENLEHVRENYKQLEAKLADPAVLSDMDQFRKVSKEYNSLKPVVEKYEEIKNAEDTIAENQELINEADDQEMVQMLKDEIEENKDKLEVLKDEMQILLIPKDPNDEKDVIVEIRPGAGGDEAGLFAGDLYRMYNMYADKAGFKTEEIEVNTQGVGGIKDATFVVRGEGAYSKLKYESGVHRVQRVPETESGGRIHTSTATVAVLPEVDEVELHIDPNDIRVDVYRSSGNGGQSVNTTDSAVRLTHIPTGLVVAIQDEKSQIKNKEKAMRVLRARLFELEEQKRNKEIADNRKSQVGTGDRSERIRTYNFPQGRITDHRINKTIYQLDDFLNGDIEDMINSLIAEDQTRKLEKVGEDE</sequence>
<dbReference type="Pfam" id="PF03462">
    <property type="entry name" value="PCRF"/>
    <property type="match status" value="1"/>
</dbReference>
<evidence type="ECO:0000256" key="7">
    <source>
        <dbReference type="SAM" id="Coils"/>
    </source>
</evidence>
<comment type="function">
    <text evidence="1 6">Peptide chain release factor 1 directs the termination of translation in response to the peptide chain termination codons UAG and UAA.</text>
</comment>
<comment type="subcellular location">
    <subcellularLocation>
        <location evidence="6">Cytoplasm</location>
    </subcellularLocation>
</comment>
<dbReference type="PANTHER" id="PTHR43804">
    <property type="entry name" value="LD18447P"/>
    <property type="match status" value="1"/>
</dbReference>
<evidence type="ECO:0000256" key="3">
    <source>
        <dbReference type="ARBA" id="ARBA00022481"/>
    </source>
</evidence>
<dbReference type="EMBL" id="JAIPME010000002">
    <property type="protein sequence ID" value="MBZ2387247.1"/>
    <property type="molecule type" value="Genomic_DNA"/>
</dbReference>
<dbReference type="SMART" id="SM00937">
    <property type="entry name" value="PCRF"/>
    <property type="match status" value="1"/>
</dbReference>
<feature type="coiled-coil region" evidence="7">
    <location>
        <begin position="44"/>
        <end position="98"/>
    </location>
</feature>
<keyword evidence="4 6" id="KW-0648">Protein biosynthesis</keyword>
<dbReference type="InterPro" id="IPR050057">
    <property type="entry name" value="Prokaryotic/Mito_RF"/>
</dbReference>
<feature type="domain" description="Prokaryotic-type class I peptide chain release factors" evidence="8">
    <location>
        <begin position="226"/>
        <end position="242"/>
    </location>
</feature>
<protein>
    <recommendedName>
        <fullName evidence="5 6">Peptide chain release factor 1</fullName>
        <shortName evidence="6">RF-1</shortName>
    </recommendedName>
</protein>
<evidence type="ECO:0000256" key="4">
    <source>
        <dbReference type="ARBA" id="ARBA00022917"/>
    </source>
</evidence>
<dbReference type="PANTHER" id="PTHR43804:SF7">
    <property type="entry name" value="LD18447P"/>
    <property type="match status" value="1"/>
</dbReference>
<dbReference type="SUPFAM" id="SSF75620">
    <property type="entry name" value="Release factor"/>
    <property type="match status" value="1"/>
</dbReference>
<reference evidence="9 10" key="1">
    <citation type="submission" date="2021-08" db="EMBL/GenBank/DDBJ databases">
        <title>FDA dAtabase for Regulatory Grade micrObial Sequences (FDA-ARGOS): Supporting development and validation of Infectious Disease Dx tests.</title>
        <authorList>
            <person name="Sproer C."/>
            <person name="Gronow S."/>
            <person name="Severitt S."/>
            <person name="Schroder I."/>
            <person name="Tallon L."/>
            <person name="Sadzewicz L."/>
            <person name="Zhao X."/>
            <person name="Boylan J."/>
            <person name="Ott S."/>
            <person name="Bowen H."/>
            <person name="Vavikolanu K."/>
            <person name="Hazen T."/>
            <person name="Aluvathingal J."/>
            <person name="Nadendla S."/>
            <person name="Lowell S."/>
            <person name="Myers T."/>
            <person name="Yan Y."/>
            <person name="Sichtig H."/>
        </authorList>
    </citation>
    <scope>NUCLEOTIDE SEQUENCE [LARGE SCALE GENOMIC DNA]</scope>
    <source>
        <strain evidence="9 10">FDAARGOS_1460</strain>
    </source>
</reference>
<feature type="modified residue" description="N5-methylglutamine" evidence="6">
    <location>
        <position position="233"/>
    </location>
</feature>
<comment type="caution">
    <text evidence="9">The sequence shown here is derived from an EMBL/GenBank/DDBJ whole genome shotgun (WGS) entry which is preliminary data.</text>
</comment>
<dbReference type="NCBIfam" id="NF001859">
    <property type="entry name" value="PRK00591.1"/>
    <property type="match status" value="1"/>
</dbReference>
<dbReference type="Gene3D" id="6.10.140.1950">
    <property type="match status" value="1"/>
</dbReference>
<dbReference type="InterPro" id="IPR000352">
    <property type="entry name" value="Pep_chain_release_fac_I"/>
</dbReference>
<evidence type="ECO:0000256" key="6">
    <source>
        <dbReference type="HAMAP-Rule" id="MF_00093"/>
    </source>
</evidence>
<evidence type="ECO:0000256" key="1">
    <source>
        <dbReference type="ARBA" id="ARBA00002986"/>
    </source>
</evidence>
<dbReference type="InterPro" id="IPR045853">
    <property type="entry name" value="Pep_chain_release_fac_I_sf"/>
</dbReference>
<dbReference type="Pfam" id="PF00472">
    <property type="entry name" value="RF-1"/>
    <property type="match status" value="1"/>
</dbReference>
<accession>A0ABS7T0G1</accession>
<evidence type="ECO:0000313" key="9">
    <source>
        <dbReference type="EMBL" id="MBZ2387247.1"/>
    </source>
</evidence>
<dbReference type="Gene3D" id="3.30.70.1660">
    <property type="match status" value="1"/>
</dbReference>
<dbReference type="NCBIfam" id="TIGR00019">
    <property type="entry name" value="prfA"/>
    <property type="match status" value="1"/>
</dbReference>
<dbReference type="HAMAP" id="MF_00093">
    <property type="entry name" value="Rel_fac_1"/>
    <property type="match status" value="1"/>
</dbReference>
<keyword evidence="3 6" id="KW-0488">Methylation</keyword>
<dbReference type="RefSeq" id="WP_223420193.1">
    <property type="nucleotide sequence ID" value="NZ_JAIPME010000002.1"/>
</dbReference>
<comment type="similarity">
    <text evidence="2 6">Belongs to the prokaryotic/mitochondrial release factor family.</text>
</comment>
<comment type="PTM">
    <text evidence="6">Methylated by PrmC. Methylation increases the termination efficiency of RF1.</text>
</comment>
<evidence type="ECO:0000313" key="10">
    <source>
        <dbReference type="Proteomes" id="UP000734271"/>
    </source>
</evidence>
<feature type="coiled-coil region" evidence="7">
    <location>
        <begin position="255"/>
        <end position="289"/>
    </location>
</feature>
<dbReference type="Proteomes" id="UP000734271">
    <property type="component" value="Unassembled WGS sequence"/>
</dbReference>
<gene>
    <name evidence="6 9" type="primary">prfA</name>
    <name evidence="9" type="ORF">K8P03_08125</name>
</gene>
<dbReference type="PROSITE" id="PS00745">
    <property type="entry name" value="RF_PROK_I"/>
    <property type="match status" value="1"/>
</dbReference>
<evidence type="ECO:0000256" key="5">
    <source>
        <dbReference type="ARBA" id="ARBA00050039"/>
    </source>
</evidence>
<keyword evidence="10" id="KW-1185">Reference proteome</keyword>
<organism evidence="9 10">
    <name type="scientific">Anaerococcus murdochii</name>
    <dbReference type="NCBI Taxonomy" id="411577"/>
    <lineage>
        <taxon>Bacteria</taxon>
        <taxon>Bacillati</taxon>
        <taxon>Bacillota</taxon>
        <taxon>Tissierellia</taxon>
        <taxon>Tissierellales</taxon>
        <taxon>Peptoniphilaceae</taxon>
        <taxon>Anaerococcus</taxon>
    </lineage>
</organism>
<keyword evidence="7" id="KW-0175">Coiled coil</keyword>
<dbReference type="InterPro" id="IPR004373">
    <property type="entry name" value="RF-1"/>
</dbReference>
<evidence type="ECO:0000256" key="2">
    <source>
        <dbReference type="ARBA" id="ARBA00010835"/>
    </source>
</evidence>